<evidence type="ECO:0000313" key="1">
    <source>
        <dbReference type="EMBL" id="KAL0374069.1"/>
    </source>
</evidence>
<sequence>MLQPLHPYDAILNLDVIDFRNTEKLIDEWVTTIKIVKPTLELDKENFIKLVELSLEGSVKIGWNNSSEDTKVSILAGDSKSTIADRLGRLIKIHFIIDGYFEGSKAENAREYFQALFDLELRKWSGNRSGSSNVFCKDLQAMEKNIDPVIEYLKDSWIQLQEEYLFLKTN</sequence>
<dbReference type="AlphaFoldDB" id="A0AAW2R2G2"/>
<proteinExistence type="predicted"/>
<organism evidence="1">
    <name type="scientific">Sesamum radiatum</name>
    <name type="common">Black benniseed</name>
    <dbReference type="NCBI Taxonomy" id="300843"/>
    <lineage>
        <taxon>Eukaryota</taxon>
        <taxon>Viridiplantae</taxon>
        <taxon>Streptophyta</taxon>
        <taxon>Embryophyta</taxon>
        <taxon>Tracheophyta</taxon>
        <taxon>Spermatophyta</taxon>
        <taxon>Magnoliopsida</taxon>
        <taxon>eudicotyledons</taxon>
        <taxon>Gunneridae</taxon>
        <taxon>Pentapetalae</taxon>
        <taxon>asterids</taxon>
        <taxon>lamiids</taxon>
        <taxon>Lamiales</taxon>
        <taxon>Pedaliaceae</taxon>
        <taxon>Sesamum</taxon>
    </lineage>
</organism>
<reference evidence="1" key="2">
    <citation type="journal article" date="2024" name="Plant">
        <title>Genomic evolution and insights into agronomic trait innovations of Sesamum species.</title>
        <authorList>
            <person name="Miao H."/>
            <person name="Wang L."/>
            <person name="Qu L."/>
            <person name="Liu H."/>
            <person name="Sun Y."/>
            <person name="Le M."/>
            <person name="Wang Q."/>
            <person name="Wei S."/>
            <person name="Zheng Y."/>
            <person name="Lin W."/>
            <person name="Duan Y."/>
            <person name="Cao H."/>
            <person name="Xiong S."/>
            <person name="Wang X."/>
            <person name="Wei L."/>
            <person name="Li C."/>
            <person name="Ma Q."/>
            <person name="Ju M."/>
            <person name="Zhao R."/>
            <person name="Li G."/>
            <person name="Mu C."/>
            <person name="Tian Q."/>
            <person name="Mei H."/>
            <person name="Zhang T."/>
            <person name="Gao T."/>
            <person name="Zhang H."/>
        </authorList>
    </citation>
    <scope>NUCLEOTIDE SEQUENCE</scope>
    <source>
        <strain evidence="1">G02</strain>
    </source>
</reference>
<gene>
    <name evidence="1" type="ORF">Sradi_3322600</name>
</gene>
<accession>A0AAW2R2G2</accession>
<comment type="caution">
    <text evidence="1">The sequence shown here is derived from an EMBL/GenBank/DDBJ whole genome shotgun (WGS) entry which is preliminary data.</text>
</comment>
<reference evidence="1" key="1">
    <citation type="submission" date="2020-06" db="EMBL/GenBank/DDBJ databases">
        <authorList>
            <person name="Li T."/>
            <person name="Hu X."/>
            <person name="Zhang T."/>
            <person name="Song X."/>
            <person name="Zhang H."/>
            <person name="Dai N."/>
            <person name="Sheng W."/>
            <person name="Hou X."/>
            <person name="Wei L."/>
        </authorList>
    </citation>
    <scope>NUCLEOTIDE SEQUENCE</scope>
    <source>
        <strain evidence="1">G02</strain>
        <tissue evidence="1">Leaf</tissue>
    </source>
</reference>
<dbReference type="EMBL" id="JACGWJ010000014">
    <property type="protein sequence ID" value="KAL0374069.1"/>
    <property type="molecule type" value="Genomic_DNA"/>
</dbReference>
<protein>
    <submittedName>
        <fullName evidence="1">Uncharacterized protein</fullName>
    </submittedName>
</protein>
<name>A0AAW2R2G2_SESRA</name>